<gene>
    <name evidence="1" type="ORF">S01H1_39331</name>
</gene>
<organism evidence="1">
    <name type="scientific">marine sediment metagenome</name>
    <dbReference type="NCBI Taxonomy" id="412755"/>
    <lineage>
        <taxon>unclassified sequences</taxon>
        <taxon>metagenomes</taxon>
        <taxon>ecological metagenomes</taxon>
    </lineage>
</organism>
<protein>
    <recommendedName>
        <fullName evidence="2">Transposase IS4-like domain-containing protein</fullName>
    </recommendedName>
</protein>
<evidence type="ECO:0000313" key="1">
    <source>
        <dbReference type="EMBL" id="GAG12094.1"/>
    </source>
</evidence>
<sequence>MEELQTSFLPLLEQEHLSKIQLAPDDRSRRVGILDGSQMGQHHVVAFDLCAQADYPPMLSYSYSRGKELPVAKQILGDSFRELFLLDSLYFNQPFFDCVRSKGAHLLIKSDEPSFREVLVDAKFVFENKKDLVVPVEEKHGFDDIRVCSWRIEKTSGEFAGYPIQITHLLEDYPKRKKNQHRECWIVTTDLTLLPEEIREAAHLRCHIENNGFKRLSHHTATKRFYFKDPKPFFTLLR</sequence>
<evidence type="ECO:0008006" key="2">
    <source>
        <dbReference type="Google" id="ProtNLM"/>
    </source>
</evidence>
<dbReference type="EMBL" id="BARS01024813">
    <property type="protein sequence ID" value="GAG12094.1"/>
    <property type="molecule type" value="Genomic_DNA"/>
</dbReference>
<reference evidence="1" key="1">
    <citation type="journal article" date="2014" name="Front. Microbiol.">
        <title>High frequency of phylogenetically diverse reductive dehalogenase-homologous genes in deep subseafloor sedimentary metagenomes.</title>
        <authorList>
            <person name="Kawai M."/>
            <person name="Futagami T."/>
            <person name="Toyoda A."/>
            <person name="Takaki Y."/>
            <person name="Nishi S."/>
            <person name="Hori S."/>
            <person name="Arai W."/>
            <person name="Tsubouchi T."/>
            <person name="Morono Y."/>
            <person name="Uchiyama I."/>
            <person name="Ito T."/>
            <person name="Fujiyama A."/>
            <person name="Inagaki F."/>
            <person name="Takami H."/>
        </authorList>
    </citation>
    <scope>NUCLEOTIDE SEQUENCE</scope>
    <source>
        <strain evidence="1">Expedition CK06-06</strain>
    </source>
</reference>
<proteinExistence type="predicted"/>
<accession>X0V1X4</accession>
<dbReference type="AlphaFoldDB" id="X0V1X4"/>
<feature type="non-terminal residue" evidence="1">
    <location>
        <position position="238"/>
    </location>
</feature>
<name>X0V1X4_9ZZZZ</name>
<comment type="caution">
    <text evidence="1">The sequence shown here is derived from an EMBL/GenBank/DDBJ whole genome shotgun (WGS) entry which is preliminary data.</text>
</comment>